<proteinExistence type="inferred from homology"/>
<name>A0ABN9PKD2_9DINO</name>
<dbReference type="InterPro" id="IPR017441">
    <property type="entry name" value="Protein_kinase_ATP_BS"/>
</dbReference>
<dbReference type="PROSITE" id="PS50011">
    <property type="entry name" value="PROTEIN_KINASE_DOM"/>
    <property type="match status" value="1"/>
</dbReference>
<evidence type="ECO:0000313" key="11">
    <source>
        <dbReference type="Proteomes" id="UP001189429"/>
    </source>
</evidence>
<evidence type="ECO:0000256" key="5">
    <source>
        <dbReference type="ARBA" id="ARBA00022840"/>
    </source>
</evidence>
<dbReference type="PANTHER" id="PTHR24350">
    <property type="entry name" value="SERINE/THREONINE-PROTEIN KINASE IAL-RELATED"/>
    <property type="match status" value="1"/>
</dbReference>
<dbReference type="PROSITE" id="PS00107">
    <property type="entry name" value="PROTEIN_KINASE_ATP"/>
    <property type="match status" value="1"/>
</dbReference>
<keyword evidence="11" id="KW-1185">Reference proteome</keyword>
<keyword evidence="4" id="KW-0418">Kinase</keyword>
<evidence type="ECO:0000256" key="3">
    <source>
        <dbReference type="ARBA" id="ARBA00022741"/>
    </source>
</evidence>
<feature type="region of interest" description="Disordered" evidence="8">
    <location>
        <begin position="1"/>
        <end position="29"/>
    </location>
</feature>
<protein>
    <recommendedName>
        <fullName evidence="9">Protein kinase domain-containing protein</fullName>
    </recommendedName>
</protein>
<feature type="compositionally biased region" description="Basic and acidic residues" evidence="8">
    <location>
        <begin position="13"/>
        <end position="22"/>
    </location>
</feature>
<evidence type="ECO:0000256" key="8">
    <source>
        <dbReference type="SAM" id="MobiDB-lite"/>
    </source>
</evidence>
<evidence type="ECO:0000256" key="7">
    <source>
        <dbReference type="RuleBase" id="RU000304"/>
    </source>
</evidence>
<dbReference type="EMBL" id="CAUYUJ010000980">
    <property type="protein sequence ID" value="CAK0793484.1"/>
    <property type="molecule type" value="Genomic_DNA"/>
</dbReference>
<organism evidence="10 11">
    <name type="scientific">Prorocentrum cordatum</name>
    <dbReference type="NCBI Taxonomy" id="2364126"/>
    <lineage>
        <taxon>Eukaryota</taxon>
        <taxon>Sar</taxon>
        <taxon>Alveolata</taxon>
        <taxon>Dinophyceae</taxon>
        <taxon>Prorocentrales</taxon>
        <taxon>Prorocentraceae</taxon>
        <taxon>Prorocentrum</taxon>
    </lineage>
</organism>
<dbReference type="InterPro" id="IPR011009">
    <property type="entry name" value="Kinase-like_dom_sf"/>
</dbReference>
<feature type="binding site" evidence="6">
    <location>
        <position position="62"/>
    </location>
    <ligand>
        <name>ATP</name>
        <dbReference type="ChEBI" id="CHEBI:30616"/>
    </ligand>
</feature>
<accession>A0ABN9PKD2</accession>
<evidence type="ECO:0000256" key="6">
    <source>
        <dbReference type="PROSITE-ProRule" id="PRU10141"/>
    </source>
</evidence>
<dbReference type="Gene3D" id="1.10.510.10">
    <property type="entry name" value="Transferase(Phosphotransferase) domain 1"/>
    <property type="match status" value="1"/>
</dbReference>
<dbReference type="Pfam" id="PF00069">
    <property type="entry name" value="Pkinase"/>
    <property type="match status" value="1"/>
</dbReference>
<dbReference type="PROSITE" id="PS00108">
    <property type="entry name" value="PROTEIN_KINASE_ST"/>
    <property type="match status" value="1"/>
</dbReference>
<comment type="similarity">
    <text evidence="7">Belongs to the protein kinase superfamily.</text>
</comment>
<sequence length="188" mass="21554">MPESRAQGGASEGRARARDAEPRPLTGGSVEDYIVGKQVGQGAYATVCFGLHKETNRKVAIKIYDKYKLMDPQRRKSVRSEIHLMERMRHPNIVIFHEALDTPKQIFLVMEFVGGGSLHHFLKKRPGRRLDDQLAKRIFFQVCQGIRYMHERNIVHRDVKLENLLLDEQGVVKIIDFGFSTEVCRHGS</sequence>
<comment type="caution">
    <text evidence="10">The sequence shown here is derived from an EMBL/GenBank/DDBJ whole genome shotgun (WGS) entry which is preliminary data.</text>
</comment>
<keyword evidence="5 6" id="KW-0067">ATP-binding</keyword>
<dbReference type="InterPro" id="IPR008271">
    <property type="entry name" value="Ser/Thr_kinase_AS"/>
</dbReference>
<dbReference type="SMART" id="SM00220">
    <property type="entry name" value="S_TKc"/>
    <property type="match status" value="1"/>
</dbReference>
<gene>
    <name evidence="10" type="ORF">PCOR1329_LOCUS3777</name>
</gene>
<keyword evidence="2" id="KW-0808">Transferase</keyword>
<evidence type="ECO:0000313" key="10">
    <source>
        <dbReference type="EMBL" id="CAK0793484.1"/>
    </source>
</evidence>
<dbReference type="SUPFAM" id="SSF56112">
    <property type="entry name" value="Protein kinase-like (PK-like)"/>
    <property type="match status" value="1"/>
</dbReference>
<dbReference type="InterPro" id="IPR030616">
    <property type="entry name" value="Aur-like"/>
</dbReference>
<evidence type="ECO:0000259" key="9">
    <source>
        <dbReference type="PROSITE" id="PS50011"/>
    </source>
</evidence>
<evidence type="ECO:0000256" key="2">
    <source>
        <dbReference type="ARBA" id="ARBA00022679"/>
    </source>
</evidence>
<keyword evidence="3 6" id="KW-0547">Nucleotide-binding</keyword>
<keyword evidence="1 7" id="KW-0723">Serine/threonine-protein kinase</keyword>
<feature type="domain" description="Protein kinase" evidence="9">
    <location>
        <begin position="33"/>
        <end position="188"/>
    </location>
</feature>
<dbReference type="Proteomes" id="UP001189429">
    <property type="component" value="Unassembled WGS sequence"/>
</dbReference>
<evidence type="ECO:0000256" key="4">
    <source>
        <dbReference type="ARBA" id="ARBA00022777"/>
    </source>
</evidence>
<reference evidence="10" key="1">
    <citation type="submission" date="2023-10" db="EMBL/GenBank/DDBJ databases">
        <authorList>
            <person name="Chen Y."/>
            <person name="Shah S."/>
            <person name="Dougan E. K."/>
            <person name="Thang M."/>
            <person name="Chan C."/>
        </authorList>
    </citation>
    <scope>NUCLEOTIDE SEQUENCE [LARGE SCALE GENOMIC DNA]</scope>
</reference>
<dbReference type="InterPro" id="IPR000719">
    <property type="entry name" value="Prot_kinase_dom"/>
</dbReference>
<evidence type="ECO:0000256" key="1">
    <source>
        <dbReference type="ARBA" id="ARBA00022527"/>
    </source>
</evidence>